<keyword evidence="3 5" id="KW-0238">DNA-binding</keyword>
<dbReference type="InterPro" id="IPR009057">
    <property type="entry name" value="Homeodomain-like_sf"/>
</dbReference>
<keyword evidence="9" id="KW-1185">Reference proteome</keyword>
<feature type="compositionally biased region" description="Basic and acidic residues" evidence="6">
    <location>
        <begin position="71"/>
        <end position="80"/>
    </location>
</feature>
<gene>
    <name evidence="8" type="ORF">AB2L27_18900</name>
</gene>
<dbReference type="InterPro" id="IPR036271">
    <property type="entry name" value="Tet_transcr_reg_TetR-rel_C_sf"/>
</dbReference>
<evidence type="ECO:0000259" key="7">
    <source>
        <dbReference type="PROSITE" id="PS50977"/>
    </source>
</evidence>
<keyword evidence="2" id="KW-0805">Transcription regulation</keyword>
<dbReference type="PRINTS" id="PR00455">
    <property type="entry name" value="HTHTETR"/>
</dbReference>
<protein>
    <submittedName>
        <fullName evidence="8">TetR/AcrR family transcriptional regulator</fullName>
    </submittedName>
</protein>
<dbReference type="InterPro" id="IPR050109">
    <property type="entry name" value="HTH-type_TetR-like_transc_reg"/>
</dbReference>
<name>A0ABV4H5G9_9ACTN</name>
<evidence type="ECO:0000256" key="1">
    <source>
        <dbReference type="ARBA" id="ARBA00022491"/>
    </source>
</evidence>
<dbReference type="PANTHER" id="PTHR30055:SF226">
    <property type="entry name" value="HTH-TYPE TRANSCRIPTIONAL REGULATOR PKSA"/>
    <property type="match status" value="1"/>
</dbReference>
<evidence type="ECO:0000256" key="3">
    <source>
        <dbReference type="ARBA" id="ARBA00023125"/>
    </source>
</evidence>
<dbReference type="Proteomes" id="UP001565927">
    <property type="component" value="Unassembled WGS sequence"/>
</dbReference>
<evidence type="ECO:0000256" key="5">
    <source>
        <dbReference type="PROSITE-ProRule" id="PRU00335"/>
    </source>
</evidence>
<evidence type="ECO:0000256" key="6">
    <source>
        <dbReference type="SAM" id="MobiDB-lite"/>
    </source>
</evidence>
<evidence type="ECO:0000313" key="8">
    <source>
        <dbReference type="EMBL" id="MEZ0166828.1"/>
    </source>
</evidence>
<dbReference type="PANTHER" id="PTHR30055">
    <property type="entry name" value="HTH-TYPE TRANSCRIPTIONAL REGULATOR RUTR"/>
    <property type="match status" value="1"/>
</dbReference>
<keyword evidence="1" id="KW-0678">Repressor</keyword>
<dbReference type="Gene3D" id="1.10.357.10">
    <property type="entry name" value="Tetracycline Repressor, domain 2"/>
    <property type="match status" value="1"/>
</dbReference>
<feature type="domain" description="HTH tetR-type" evidence="7">
    <location>
        <begin position="15"/>
        <end position="75"/>
    </location>
</feature>
<dbReference type="SUPFAM" id="SSF46689">
    <property type="entry name" value="Homeodomain-like"/>
    <property type="match status" value="1"/>
</dbReference>
<reference evidence="8 9" key="1">
    <citation type="submission" date="2024-07" db="EMBL/GenBank/DDBJ databases">
        <authorList>
            <person name="Thanompreechachai J."/>
            <person name="Duangmal K."/>
        </authorList>
    </citation>
    <scope>NUCLEOTIDE SEQUENCE [LARGE SCALE GENOMIC DNA]</scope>
    <source>
        <strain evidence="8 9">LSe6-4</strain>
    </source>
</reference>
<organism evidence="8 9">
    <name type="scientific">Kineococcus halophytocola</name>
    <dbReference type="NCBI Taxonomy" id="3234027"/>
    <lineage>
        <taxon>Bacteria</taxon>
        <taxon>Bacillati</taxon>
        <taxon>Actinomycetota</taxon>
        <taxon>Actinomycetes</taxon>
        <taxon>Kineosporiales</taxon>
        <taxon>Kineosporiaceae</taxon>
        <taxon>Kineococcus</taxon>
    </lineage>
</organism>
<dbReference type="InterPro" id="IPR039538">
    <property type="entry name" value="BetI_C"/>
</dbReference>
<evidence type="ECO:0000256" key="4">
    <source>
        <dbReference type="ARBA" id="ARBA00023163"/>
    </source>
</evidence>
<comment type="caution">
    <text evidence="8">The sequence shown here is derived from an EMBL/GenBank/DDBJ whole genome shotgun (WGS) entry which is preliminary data.</text>
</comment>
<feature type="region of interest" description="Disordered" evidence="6">
    <location>
        <begin position="71"/>
        <end position="93"/>
    </location>
</feature>
<evidence type="ECO:0000313" key="9">
    <source>
        <dbReference type="Proteomes" id="UP001565927"/>
    </source>
</evidence>
<dbReference type="InterPro" id="IPR001647">
    <property type="entry name" value="HTH_TetR"/>
</dbReference>
<dbReference type="PROSITE" id="PS50977">
    <property type="entry name" value="HTH_TETR_2"/>
    <property type="match status" value="1"/>
</dbReference>
<dbReference type="RefSeq" id="WP_370443039.1">
    <property type="nucleotide sequence ID" value="NZ_JBGFTU010000030.1"/>
</dbReference>
<accession>A0ABV4H5G9</accession>
<feature type="region of interest" description="Disordered" evidence="6">
    <location>
        <begin position="194"/>
        <end position="218"/>
    </location>
</feature>
<feature type="DNA-binding region" description="H-T-H motif" evidence="5">
    <location>
        <begin position="38"/>
        <end position="57"/>
    </location>
</feature>
<proteinExistence type="predicted"/>
<dbReference type="EMBL" id="JBGFTU010000030">
    <property type="protein sequence ID" value="MEZ0166828.1"/>
    <property type="molecule type" value="Genomic_DNA"/>
</dbReference>
<dbReference type="SUPFAM" id="SSF48498">
    <property type="entry name" value="Tetracyclin repressor-like, C-terminal domain"/>
    <property type="match status" value="1"/>
</dbReference>
<dbReference type="Pfam" id="PF00440">
    <property type="entry name" value="TetR_N"/>
    <property type="match status" value="1"/>
</dbReference>
<keyword evidence="4" id="KW-0804">Transcription</keyword>
<sequence length="218" mass="23532">MAEGTGRPGAYRKGIERRRQILDHAIDLFTRRGADGASLRSVAEVIGVSHAALRHYFSSRDALLVEAYREHERRHSRPEDPAAGGPVAQMARSADRNRVVPGLVQLYATLTADALQEQHPLTREFVQARFARVRGELAQAVVQGQREGRIAADVDPHEAAALVVAASDGLQVQWLLDPGGVDVRRSLELLERVLPSRPQEPSPAEPPAAGAPGDEGGG</sequence>
<dbReference type="Pfam" id="PF13977">
    <property type="entry name" value="TetR_C_6"/>
    <property type="match status" value="1"/>
</dbReference>
<evidence type="ECO:0000256" key="2">
    <source>
        <dbReference type="ARBA" id="ARBA00023015"/>
    </source>
</evidence>